<protein>
    <submittedName>
        <fullName evidence="3">Uncharacterized protein</fullName>
    </submittedName>
</protein>
<dbReference type="AlphaFoldDB" id="A0AAW0PUM8"/>
<sequence>MDSKLLKSILQAPGGRLQKGNDMAKTRKFSLTGTVEMRRNTTESVQEKVNVPEMEMRKKIIKSEKVLNPKVPEEEEKKDEFVVGTTKNVEQMTLMSKVRERERLLAEYVELKPEVEKLRHELDKAKQDLKKSNYKIEKCLEKNAKLLDENKQIKLEKQDLQHRNQKLIGQCKHFDAEIVKLTEQNNTLNSSLAKSREEVKQTQNQLNELREKQVQTTVLEKEHFNLRVEAKKLKEELEKCLTQSERDQNRYIDKVAQYKNLQKKNEDLKEEMRKLHDELDSQIAQVKFISKERRELTEKVTKLENHIVSLEAQLEKIKKLQNKIKRLEIENIDITKSVGKDIVRLSQAASEAEGREKVALEKVNEINRENASLLEEMSEVNKLKQENEELRAKLEEKPKLDEPFKELYCNYERVKEEKDALSMETRELRIEVKNANTEMQKAKKNSQRADVSLPPVQNMKKPAQVSSTGKDKPADMTGEWSQNGTIITIVNLPTGKFENPNPKSNNVSNGTRLKTSKSTIEPLPPIKGARKY</sequence>
<reference evidence="4" key="1">
    <citation type="submission" date="2024-04" db="EMBL/GenBank/DDBJ databases">
        <title>Salinicola lusitanus LLJ914,a marine bacterium isolated from the Okinawa Trough.</title>
        <authorList>
            <person name="Li J."/>
        </authorList>
    </citation>
    <scope>NUCLEOTIDE SEQUENCE [LARGE SCALE GENOMIC DNA]</scope>
</reference>
<organism evidence="3 4">
    <name type="scientific">Mugilogobius chulae</name>
    <name type="common">yellowstripe goby</name>
    <dbReference type="NCBI Taxonomy" id="88201"/>
    <lineage>
        <taxon>Eukaryota</taxon>
        <taxon>Metazoa</taxon>
        <taxon>Chordata</taxon>
        <taxon>Craniata</taxon>
        <taxon>Vertebrata</taxon>
        <taxon>Euteleostomi</taxon>
        <taxon>Actinopterygii</taxon>
        <taxon>Neopterygii</taxon>
        <taxon>Teleostei</taxon>
        <taxon>Neoteleostei</taxon>
        <taxon>Acanthomorphata</taxon>
        <taxon>Gobiaria</taxon>
        <taxon>Gobiiformes</taxon>
        <taxon>Gobioidei</taxon>
        <taxon>Gobiidae</taxon>
        <taxon>Gobionellinae</taxon>
        <taxon>Mugilogobius</taxon>
    </lineage>
</organism>
<proteinExistence type="predicted"/>
<dbReference type="Proteomes" id="UP001460270">
    <property type="component" value="Unassembled WGS sequence"/>
</dbReference>
<name>A0AAW0PUM8_9GOBI</name>
<evidence type="ECO:0000256" key="2">
    <source>
        <dbReference type="SAM" id="MobiDB-lite"/>
    </source>
</evidence>
<evidence type="ECO:0000256" key="1">
    <source>
        <dbReference type="SAM" id="Coils"/>
    </source>
</evidence>
<evidence type="ECO:0000313" key="4">
    <source>
        <dbReference type="Proteomes" id="UP001460270"/>
    </source>
</evidence>
<feature type="region of interest" description="Disordered" evidence="2">
    <location>
        <begin position="459"/>
        <end position="479"/>
    </location>
</feature>
<feature type="region of interest" description="Disordered" evidence="2">
    <location>
        <begin position="492"/>
        <end position="532"/>
    </location>
</feature>
<keyword evidence="1" id="KW-0175">Coiled coil</keyword>
<comment type="caution">
    <text evidence="3">The sequence shown here is derived from an EMBL/GenBank/DDBJ whole genome shotgun (WGS) entry which is preliminary data.</text>
</comment>
<gene>
    <name evidence="3" type="ORF">WMY93_002531</name>
</gene>
<feature type="coiled-coil region" evidence="1">
    <location>
        <begin position="108"/>
        <end position="452"/>
    </location>
</feature>
<feature type="compositionally biased region" description="Polar residues" evidence="2">
    <location>
        <begin position="501"/>
        <end position="519"/>
    </location>
</feature>
<evidence type="ECO:0000313" key="3">
    <source>
        <dbReference type="EMBL" id="KAK7939205.1"/>
    </source>
</evidence>
<dbReference type="Gene3D" id="1.10.287.1490">
    <property type="match status" value="1"/>
</dbReference>
<keyword evidence="4" id="KW-1185">Reference proteome</keyword>
<accession>A0AAW0PUM8</accession>
<dbReference type="EMBL" id="JBBPFD010000002">
    <property type="protein sequence ID" value="KAK7939205.1"/>
    <property type="molecule type" value="Genomic_DNA"/>
</dbReference>